<dbReference type="EMBL" id="FR916890">
    <property type="protein sequence ID" value="CDQ94119.1"/>
    <property type="molecule type" value="Genomic_DNA"/>
</dbReference>
<dbReference type="Proteomes" id="UP000193380">
    <property type="component" value="Unassembled WGS sequence"/>
</dbReference>
<dbReference type="AlphaFoldDB" id="A0A060YXA7"/>
<dbReference type="InterPro" id="IPR019137">
    <property type="entry name" value="Nck-associated_protein-1"/>
</dbReference>
<dbReference type="GO" id="GO:0048812">
    <property type="term" value="P:neuron projection morphogenesis"/>
    <property type="evidence" value="ECO:0007669"/>
    <property type="project" value="TreeGrafter"/>
</dbReference>
<evidence type="ECO:0000313" key="1">
    <source>
        <dbReference type="EMBL" id="CDQ94119.1"/>
    </source>
</evidence>
<gene>
    <name evidence="1" type="ORF">GSONMT00005251001</name>
</gene>
<reference evidence="1" key="2">
    <citation type="submission" date="2014-03" db="EMBL/GenBank/DDBJ databases">
        <authorList>
            <person name="Genoscope - CEA"/>
        </authorList>
    </citation>
    <scope>NUCLEOTIDE SEQUENCE</scope>
</reference>
<name>A0A060YXA7_ONCMY</name>
<evidence type="ECO:0000313" key="2">
    <source>
        <dbReference type="Proteomes" id="UP000193380"/>
    </source>
</evidence>
<dbReference type="GO" id="GO:0016477">
    <property type="term" value="P:cell migration"/>
    <property type="evidence" value="ECO:0007669"/>
    <property type="project" value="TreeGrafter"/>
</dbReference>
<dbReference type="PANTHER" id="PTHR12093">
    <property type="entry name" value="NCK-ASSOCIATED PROTEIN 1"/>
    <property type="match status" value="1"/>
</dbReference>
<proteinExistence type="predicted"/>
<dbReference type="STRING" id="8022.A0A060YXA7"/>
<dbReference type="Pfam" id="PF09735">
    <property type="entry name" value="Nckap1"/>
    <property type="match status" value="1"/>
</dbReference>
<protein>
    <submittedName>
        <fullName evidence="1">Uncharacterized protein</fullName>
    </submittedName>
</protein>
<organism evidence="1 2">
    <name type="scientific">Oncorhynchus mykiss</name>
    <name type="common">Rainbow trout</name>
    <name type="synonym">Salmo gairdneri</name>
    <dbReference type="NCBI Taxonomy" id="8022"/>
    <lineage>
        <taxon>Eukaryota</taxon>
        <taxon>Metazoa</taxon>
        <taxon>Chordata</taxon>
        <taxon>Craniata</taxon>
        <taxon>Vertebrata</taxon>
        <taxon>Euteleostomi</taxon>
        <taxon>Actinopterygii</taxon>
        <taxon>Neopterygii</taxon>
        <taxon>Teleostei</taxon>
        <taxon>Protacanthopterygii</taxon>
        <taxon>Salmoniformes</taxon>
        <taxon>Salmonidae</taxon>
        <taxon>Salmoninae</taxon>
        <taxon>Oncorhynchus</taxon>
    </lineage>
</organism>
<reference evidence="1" key="1">
    <citation type="journal article" date="2014" name="Nat. Commun.">
        <title>The rainbow trout genome provides novel insights into evolution after whole-genome duplication in vertebrates.</title>
        <authorList>
            <person name="Berthelot C."/>
            <person name="Brunet F."/>
            <person name="Chalopin D."/>
            <person name="Juanchich A."/>
            <person name="Bernard M."/>
            <person name="Noel B."/>
            <person name="Bento P."/>
            <person name="Da Silva C."/>
            <person name="Labadie K."/>
            <person name="Alberti A."/>
            <person name="Aury J.M."/>
            <person name="Louis A."/>
            <person name="Dehais P."/>
            <person name="Bardou P."/>
            <person name="Montfort J."/>
            <person name="Klopp C."/>
            <person name="Cabau C."/>
            <person name="Gaspin C."/>
            <person name="Thorgaard G.H."/>
            <person name="Boussaha M."/>
            <person name="Quillet E."/>
            <person name="Guyomard R."/>
            <person name="Galiana D."/>
            <person name="Bobe J."/>
            <person name="Volff J.N."/>
            <person name="Genet C."/>
            <person name="Wincker P."/>
            <person name="Jaillon O."/>
            <person name="Roest Crollius H."/>
            <person name="Guiguen Y."/>
        </authorList>
    </citation>
    <scope>NUCLEOTIDE SEQUENCE [LARGE SCALE GENOMIC DNA]</scope>
</reference>
<accession>A0A060YXA7</accession>
<dbReference type="GO" id="GO:0030031">
    <property type="term" value="P:cell projection assembly"/>
    <property type="evidence" value="ECO:0007669"/>
    <property type="project" value="TreeGrafter"/>
</dbReference>
<dbReference type="GO" id="GO:0031209">
    <property type="term" value="C:SCAR complex"/>
    <property type="evidence" value="ECO:0007669"/>
    <property type="project" value="TreeGrafter"/>
</dbReference>
<dbReference type="PANTHER" id="PTHR12093:SF9">
    <property type="entry name" value="NCK-ASSOCIATED PROTEIN 1-LIKE"/>
    <property type="match status" value="1"/>
</dbReference>
<sequence length="315" mass="35078">MAHYNQTTQEIGRPSDLLAGIRAYTASLHTLSRYLSLDVTRLVKNVLLQQTQPLDSYGGQTITTLYTNCNSQNLLWPPAALSTAVHLLLMDCTRFARCDNYILNHTSIFSPSSLICPEMQALAELIGPYGLKFLSENLMWHITSQVGELKKLVIENMDVLVQMRANFDKPEAMANLQKRLPAGENVLKRMTIIGVILSFRAMAQDTLEDIMQKHCPYLMGPIESLRDMVSPDTDIKVTLTVFELASAAGLTCDIDPALVAAVASMRTDNSSVDEEYKLTCLLLVYIAVSLPILALDPNSYYSRHYGGHHNNIHCL</sequence>
<dbReference type="GO" id="GO:0030866">
    <property type="term" value="P:cortical actin cytoskeleton organization"/>
    <property type="evidence" value="ECO:0007669"/>
    <property type="project" value="TreeGrafter"/>
</dbReference>
<dbReference type="PaxDb" id="8022-A0A060YXA7"/>
<feature type="non-terminal residue" evidence="1">
    <location>
        <position position="315"/>
    </location>
</feature>